<evidence type="ECO:0000313" key="3">
    <source>
        <dbReference type="Proteomes" id="UP000541444"/>
    </source>
</evidence>
<evidence type="ECO:0000256" key="1">
    <source>
        <dbReference type="ARBA" id="ARBA00022574"/>
    </source>
</evidence>
<dbReference type="AlphaFoldDB" id="A0A7J7MHA9"/>
<feature type="non-terminal residue" evidence="2">
    <location>
        <position position="1"/>
    </location>
</feature>
<dbReference type="SUPFAM" id="SSF50998">
    <property type="entry name" value="Quinoprotein alcohol dehydrogenase-like"/>
    <property type="match status" value="1"/>
</dbReference>
<dbReference type="GO" id="GO:0000347">
    <property type="term" value="C:THO complex"/>
    <property type="evidence" value="ECO:0007669"/>
    <property type="project" value="TreeGrafter"/>
</dbReference>
<name>A0A7J7MHA9_9MAGN</name>
<accession>A0A7J7MHA9</accession>
<dbReference type="GO" id="GO:0000346">
    <property type="term" value="C:transcription export complex"/>
    <property type="evidence" value="ECO:0007669"/>
    <property type="project" value="TreeGrafter"/>
</dbReference>
<dbReference type="GO" id="GO:0006406">
    <property type="term" value="P:mRNA export from nucleus"/>
    <property type="evidence" value="ECO:0007669"/>
    <property type="project" value="TreeGrafter"/>
</dbReference>
<sequence>IGTRVPGKTYAAIASSNPPLAETITIHLQLAEVECSNTLVMKFPVGRPSVDDIQNQIKAAWGLSKIPVIGHLNCKYCFVVLFGTYRVHQKGGETSTNIIASIFAWSRGLAHRGPWGALSPVPENNAIVVDYQGGSLYAVVGDSYAYCWDVETGQIKTVFKGHSDYLHCVVARNSRNQVYKLIQISINT</sequence>
<dbReference type="Proteomes" id="UP000541444">
    <property type="component" value="Unassembled WGS sequence"/>
</dbReference>
<evidence type="ECO:0000313" key="2">
    <source>
        <dbReference type="EMBL" id="KAF6154170.1"/>
    </source>
</evidence>
<protein>
    <submittedName>
        <fullName evidence="2">Uncharacterized protein</fullName>
    </submittedName>
</protein>
<comment type="caution">
    <text evidence="2">The sequence shown here is derived from an EMBL/GenBank/DDBJ whole genome shotgun (WGS) entry which is preliminary data.</text>
</comment>
<gene>
    <name evidence="2" type="ORF">GIB67_016422</name>
</gene>
<dbReference type="PANTHER" id="PTHR44411:SF1">
    <property type="entry name" value="THO COMPLEX SUBUNIT 6 HOMOLOG"/>
    <property type="match status" value="1"/>
</dbReference>
<organism evidence="2 3">
    <name type="scientific">Kingdonia uniflora</name>
    <dbReference type="NCBI Taxonomy" id="39325"/>
    <lineage>
        <taxon>Eukaryota</taxon>
        <taxon>Viridiplantae</taxon>
        <taxon>Streptophyta</taxon>
        <taxon>Embryophyta</taxon>
        <taxon>Tracheophyta</taxon>
        <taxon>Spermatophyta</taxon>
        <taxon>Magnoliopsida</taxon>
        <taxon>Ranunculales</taxon>
        <taxon>Circaeasteraceae</taxon>
        <taxon>Kingdonia</taxon>
    </lineage>
</organism>
<keyword evidence="3" id="KW-1185">Reference proteome</keyword>
<dbReference type="OrthoDB" id="273067at2759"/>
<reference evidence="2 3" key="1">
    <citation type="journal article" date="2020" name="IScience">
        <title>Genome Sequencing of the Endangered Kingdonia uniflora (Circaeasteraceae, Ranunculales) Reveals Potential Mechanisms of Evolutionary Specialization.</title>
        <authorList>
            <person name="Sun Y."/>
            <person name="Deng T."/>
            <person name="Zhang A."/>
            <person name="Moore M.J."/>
            <person name="Landis J.B."/>
            <person name="Lin N."/>
            <person name="Zhang H."/>
            <person name="Zhang X."/>
            <person name="Huang J."/>
            <person name="Zhang X."/>
            <person name="Sun H."/>
            <person name="Wang H."/>
        </authorList>
    </citation>
    <scope>NUCLEOTIDE SEQUENCE [LARGE SCALE GENOMIC DNA]</scope>
    <source>
        <strain evidence="2">TB1705</strain>
        <tissue evidence="2">Leaf</tissue>
    </source>
</reference>
<dbReference type="PANTHER" id="PTHR44411">
    <property type="entry name" value="THO COMPLEX SUBUNIT 6 HOMOLOG"/>
    <property type="match status" value="1"/>
</dbReference>
<dbReference type="InterPro" id="IPR042626">
    <property type="entry name" value="THOC6"/>
</dbReference>
<dbReference type="InterPro" id="IPR011047">
    <property type="entry name" value="Quinoprotein_ADH-like_sf"/>
</dbReference>
<proteinExistence type="predicted"/>
<keyword evidence="1" id="KW-0853">WD repeat</keyword>
<dbReference type="EMBL" id="JACGCM010001511">
    <property type="protein sequence ID" value="KAF6154170.1"/>
    <property type="molecule type" value="Genomic_DNA"/>
</dbReference>